<dbReference type="Pfam" id="PF12698">
    <property type="entry name" value="ABC2_membrane_3"/>
    <property type="match status" value="1"/>
</dbReference>
<evidence type="ECO:0000259" key="7">
    <source>
        <dbReference type="Pfam" id="PF12698"/>
    </source>
</evidence>
<keyword evidence="2" id="KW-1003">Cell membrane</keyword>
<evidence type="ECO:0000256" key="1">
    <source>
        <dbReference type="ARBA" id="ARBA00004651"/>
    </source>
</evidence>
<feature type="transmembrane region" description="Helical" evidence="6">
    <location>
        <begin position="186"/>
        <end position="213"/>
    </location>
</feature>
<dbReference type="InterPro" id="IPR051449">
    <property type="entry name" value="ABC-2_transporter_component"/>
</dbReference>
<dbReference type="AlphaFoldDB" id="K8PI38"/>
<keyword evidence="3 6" id="KW-0812">Transmembrane</keyword>
<proteinExistence type="predicted"/>
<feature type="transmembrane region" description="Helical" evidence="6">
    <location>
        <begin position="322"/>
        <end position="342"/>
    </location>
</feature>
<protein>
    <recommendedName>
        <fullName evidence="7">ABC-2 type transporter transmembrane domain-containing protein</fullName>
    </recommendedName>
</protein>
<feature type="transmembrane region" description="Helical" evidence="6">
    <location>
        <begin position="267"/>
        <end position="288"/>
    </location>
</feature>
<organism evidence="8 9">
    <name type="scientific">Afipia broomeae ATCC 49717</name>
    <dbReference type="NCBI Taxonomy" id="883078"/>
    <lineage>
        <taxon>Bacteria</taxon>
        <taxon>Pseudomonadati</taxon>
        <taxon>Pseudomonadota</taxon>
        <taxon>Alphaproteobacteria</taxon>
        <taxon>Hyphomicrobiales</taxon>
        <taxon>Nitrobacteraceae</taxon>
        <taxon>Afipia</taxon>
    </lineage>
</organism>
<feature type="transmembrane region" description="Helical" evidence="6">
    <location>
        <begin position="354"/>
        <end position="372"/>
    </location>
</feature>
<dbReference type="GO" id="GO:0005886">
    <property type="term" value="C:plasma membrane"/>
    <property type="evidence" value="ECO:0007669"/>
    <property type="project" value="UniProtKB-SubCell"/>
</dbReference>
<evidence type="ECO:0000313" key="9">
    <source>
        <dbReference type="Proteomes" id="UP000001096"/>
    </source>
</evidence>
<accession>K8PI38</accession>
<evidence type="ECO:0000313" key="8">
    <source>
        <dbReference type="EMBL" id="EKS41196.1"/>
    </source>
</evidence>
<gene>
    <name evidence="8" type="ORF">HMPREF9695_00288</name>
</gene>
<dbReference type="PANTHER" id="PTHR30294">
    <property type="entry name" value="MEMBRANE COMPONENT OF ABC TRANSPORTER YHHJ-RELATED"/>
    <property type="match status" value="1"/>
</dbReference>
<evidence type="ECO:0000256" key="6">
    <source>
        <dbReference type="SAM" id="Phobius"/>
    </source>
</evidence>
<reference evidence="8 9" key="1">
    <citation type="submission" date="2012-04" db="EMBL/GenBank/DDBJ databases">
        <title>The Genome Sequence of Afipia broomeae ATCC 49717.</title>
        <authorList>
            <consortium name="The Broad Institute Genome Sequencing Platform"/>
            <person name="Earl A."/>
            <person name="Ward D."/>
            <person name="Feldgarden M."/>
            <person name="Gevers D."/>
            <person name="Huys G."/>
            <person name="Walker B."/>
            <person name="Young S.K."/>
            <person name="Zeng Q."/>
            <person name="Gargeya S."/>
            <person name="Fitzgerald M."/>
            <person name="Haas B."/>
            <person name="Abouelleil A."/>
            <person name="Alvarado L."/>
            <person name="Arachchi H.M."/>
            <person name="Berlin A."/>
            <person name="Chapman S.B."/>
            <person name="Goldberg J."/>
            <person name="Griggs A."/>
            <person name="Gujja S."/>
            <person name="Hansen M."/>
            <person name="Howarth C."/>
            <person name="Imamovic A."/>
            <person name="Larimer J."/>
            <person name="McCowen C."/>
            <person name="Montmayeur A."/>
            <person name="Murphy C."/>
            <person name="Neiman D."/>
            <person name="Pearson M."/>
            <person name="Priest M."/>
            <person name="Roberts A."/>
            <person name="Saif S."/>
            <person name="Shea T."/>
            <person name="Sisk P."/>
            <person name="Sykes S."/>
            <person name="Wortman J."/>
            <person name="Nusbaum C."/>
            <person name="Birren B."/>
        </authorList>
    </citation>
    <scope>NUCLEOTIDE SEQUENCE [LARGE SCALE GENOMIC DNA]</scope>
    <source>
        <strain evidence="8 9">ATCC 49717</strain>
    </source>
</reference>
<evidence type="ECO:0000256" key="2">
    <source>
        <dbReference type="ARBA" id="ARBA00022475"/>
    </source>
</evidence>
<evidence type="ECO:0000256" key="3">
    <source>
        <dbReference type="ARBA" id="ARBA00022692"/>
    </source>
</evidence>
<dbReference type="GO" id="GO:0140359">
    <property type="term" value="F:ABC-type transporter activity"/>
    <property type="evidence" value="ECO:0007669"/>
    <property type="project" value="InterPro"/>
</dbReference>
<keyword evidence="5 6" id="KW-0472">Membrane</keyword>
<dbReference type="Proteomes" id="UP000001096">
    <property type="component" value="Unassembled WGS sequence"/>
</dbReference>
<feature type="transmembrane region" description="Helical" evidence="6">
    <location>
        <begin position="20"/>
        <end position="37"/>
    </location>
</feature>
<feature type="domain" description="ABC-2 type transporter transmembrane" evidence="7">
    <location>
        <begin position="23"/>
        <end position="371"/>
    </location>
</feature>
<dbReference type="Gene3D" id="3.40.1710.10">
    <property type="entry name" value="abc type-2 transporter like domain"/>
    <property type="match status" value="1"/>
</dbReference>
<dbReference type="PANTHER" id="PTHR30294:SF46">
    <property type="entry name" value="ABC TRANSPORTER PERMEASE"/>
    <property type="match status" value="1"/>
</dbReference>
<comment type="subcellular location">
    <subcellularLocation>
        <location evidence="1">Cell membrane</location>
        <topology evidence="1">Multi-pass membrane protein</topology>
    </subcellularLocation>
</comment>
<dbReference type="EMBL" id="AGWX01000001">
    <property type="protein sequence ID" value="EKS41196.1"/>
    <property type="molecule type" value="Genomic_DNA"/>
</dbReference>
<sequence>MNALLAVYCDEFRRIFALKPVWSVLIGAVLIYAAFYPQPYVNEALRNVPIAVVDNDGTASSRELARLIDATPDIHVAMTLPDFVTAEREVYTRRIFGVLVIPQYFERDLLHGRPSPVALYSDASYFLMHQRISAGVTSVSRTFGAQVEATRLVGFGIDPVIASAVTDPLPLTSVPLFNPQGGYATYVLPAAFVLILQQTLLVAVGLLGTLPGARLSSGESANAGPVTKVVGRLLAYLTVEAVVVPLYLIALPYFYGVPRLGSLAAQLFFAIPFVLSTSALGLVIAAWLRNPLMVQLVLAAIGLPFFFLAGFAWPVEAIPPAVHAVSLLVPSTSAISALVRIGQLGASLHEVQPALWTLWGLTLFYGALAVLIEARATRPQR</sequence>
<dbReference type="eggNOG" id="COG0842">
    <property type="taxonomic scope" value="Bacteria"/>
</dbReference>
<keyword evidence="9" id="KW-1185">Reference proteome</keyword>
<feature type="transmembrane region" description="Helical" evidence="6">
    <location>
        <begin position="294"/>
        <end position="315"/>
    </location>
</feature>
<dbReference type="PATRIC" id="fig|883078.3.peg.301"/>
<keyword evidence="4 6" id="KW-1133">Transmembrane helix</keyword>
<dbReference type="HOGENOM" id="CLU_039483_10_1_5"/>
<name>K8PI38_9BRAD</name>
<evidence type="ECO:0000256" key="5">
    <source>
        <dbReference type="ARBA" id="ARBA00023136"/>
    </source>
</evidence>
<evidence type="ECO:0000256" key="4">
    <source>
        <dbReference type="ARBA" id="ARBA00022989"/>
    </source>
</evidence>
<comment type="caution">
    <text evidence="8">The sequence shown here is derived from an EMBL/GenBank/DDBJ whole genome shotgun (WGS) entry which is preliminary data.</text>
</comment>
<dbReference type="InterPro" id="IPR013525">
    <property type="entry name" value="ABC2_TM"/>
</dbReference>
<dbReference type="RefSeq" id="WP_006018994.1">
    <property type="nucleotide sequence ID" value="NZ_KB375282.1"/>
</dbReference>
<feature type="transmembrane region" description="Helical" evidence="6">
    <location>
        <begin position="233"/>
        <end position="255"/>
    </location>
</feature>